<dbReference type="InterPro" id="IPR044817">
    <property type="entry name" value="SBP-like"/>
</dbReference>
<evidence type="ECO:0000259" key="6">
    <source>
        <dbReference type="PROSITE" id="PS51141"/>
    </source>
</evidence>
<keyword evidence="1" id="KW-0479">Metal-binding</keyword>
<keyword evidence="3" id="KW-0862">Zinc</keyword>
<dbReference type="InterPro" id="IPR004333">
    <property type="entry name" value="SBP_dom"/>
</dbReference>
<organism evidence="7 8">
    <name type="scientific">Sphagnum troendelagicum</name>
    <dbReference type="NCBI Taxonomy" id="128251"/>
    <lineage>
        <taxon>Eukaryota</taxon>
        <taxon>Viridiplantae</taxon>
        <taxon>Streptophyta</taxon>
        <taxon>Embryophyta</taxon>
        <taxon>Bryophyta</taxon>
        <taxon>Sphagnophytina</taxon>
        <taxon>Sphagnopsida</taxon>
        <taxon>Sphagnales</taxon>
        <taxon>Sphagnaceae</taxon>
        <taxon>Sphagnum</taxon>
    </lineage>
</organism>
<dbReference type="EMBL" id="OZ019901">
    <property type="protein sequence ID" value="CAK9237117.1"/>
    <property type="molecule type" value="Genomic_DNA"/>
</dbReference>
<accession>A0ABP0V6G4</accession>
<dbReference type="PROSITE" id="PS51141">
    <property type="entry name" value="ZF_SBP"/>
    <property type="match status" value="1"/>
</dbReference>
<keyword evidence="2 4" id="KW-0863">Zinc-finger</keyword>
<evidence type="ECO:0000256" key="4">
    <source>
        <dbReference type="PROSITE-ProRule" id="PRU00470"/>
    </source>
</evidence>
<evidence type="ECO:0000256" key="3">
    <source>
        <dbReference type="ARBA" id="ARBA00022833"/>
    </source>
</evidence>
<evidence type="ECO:0000256" key="5">
    <source>
        <dbReference type="SAM" id="MobiDB-lite"/>
    </source>
</evidence>
<feature type="domain" description="SBP-type" evidence="6">
    <location>
        <begin position="215"/>
        <end position="292"/>
    </location>
</feature>
<feature type="region of interest" description="Disordered" evidence="5">
    <location>
        <begin position="46"/>
        <end position="68"/>
    </location>
</feature>
<gene>
    <name evidence="7" type="ORF">CSSPTR1EN2_LOCUS23517</name>
</gene>
<dbReference type="PANTHER" id="PTHR31251:SF169">
    <property type="entry name" value="SQUAMOSA PROMOTER-BINDING-LIKE PROTEIN 8"/>
    <property type="match status" value="1"/>
</dbReference>
<protein>
    <recommendedName>
        <fullName evidence="6">SBP-type domain-containing protein</fullName>
    </recommendedName>
</protein>
<evidence type="ECO:0000256" key="2">
    <source>
        <dbReference type="ARBA" id="ARBA00022771"/>
    </source>
</evidence>
<feature type="region of interest" description="Disordered" evidence="5">
    <location>
        <begin position="564"/>
        <end position="588"/>
    </location>
</feature>
<proteinExistence type="predicted"/>
<feature type="region of interest" description="Disordered" evidence="5">
    <location>
        <begin position="511"/>
        <end position="537"/>
    </location>
</feature>
<sequence length="671" mass="71998">MNSSENQQGDPNWALVNWDHPAAISSLDQATREYPANRSEWDWDPMTLAQHHGSGGPNNCSDGDSKNHLTHAGTISNLRSYNMLSGGLPPNFTQTSMGIYNSVGVRNYGALDTSGNLPITSTIHNVLGTSGIPGLAATGGSGLHGDIRSSFHDQRREFFASMQQDLHMVKREDISDGHGARLGLNLGVRTYFSMEDTVAGRPGKRHRAASPGSQVPICQAEGCQADLSTAKPYHRRHKVCDLHSKASSVVIAGQTQRFCQQCSRFHFLVEFDEGKRSCRKRLADHNRRRRKPQPSALNCDMTDACVGMKGVDELSVSHGTDPKSMLLHLKKCGSPSSTSLEDSDDPPGSAGNNLQLHTSAATVGRAAGEDHFSSQTGMKMSSKPMRVSEAHAKLLPAMSHSPPAPLMLHTGKHQLPMVPGIVNYSQDATGYQQYLQGVNNTGQSGPSLSLSSMGGQGHQPGTNGQRMPSECYNGMDVCGSWLRTIPSRGSDLVQVLGRPGGLNLQHLLSTDSKTHQSPQSATSATANSNSQDPDAHVFSANDQNLLPLQTSSGDIASSEWMLGISTGEQNPSDNRSHFTPESSLNNLSQSGELEGQQMLELLETSTLRAGEGENPGGSGNEFLHNTGTESGGYHGTRTLGSVGKPDLKYPQLHAPRAYGSSPIYDSRHNLL</sequence>
<name>A0ABP0V6G4_9BRYO</name>
<evidence type="ECO:0000256" key="1">
    <source>
        <dbReference type="ARBA" id="ARBA00022723"/>
    </source>
</evidence>
<evidence type="ECO:0000313" key="7">
    <source>
        <dbReference type="EMBL" id="CAK9237117.1"/>
    </source>
</evidence>
<feature type="compositionally biased region" description="Polar residues" evidence="5">
    <location>
        <begin position="566"/>
        <end position="588"/>
    </location>
</feature>
<dbReference type="SUPFAM" id="SSF103612">
    <property type="entry name" value="SBT domain"/>
    <property type="match status" value="1"/>
</dbReference>
<dbReference type="InterPro" id="IPR036893">
    <property type="entry name" value="SBP_sf"/>
</dbReference>
<feature type="region of interest" description="Disordered" evidence="5">
    <location>
        <begin position="326"/>
        <end position="354"/>
    </location>
</feature>
<dbReference type="Gene3D" id="4.10.1100.10">
    <property type="entry name" value="Transcription factor, SBP-box domain"/>
    <property type="match status" value="1"/>
</dbReference>
<feature type="region of interest" description="Disordered" evidence="5">
    <location>
        <begin position="442"/>
        <end position="465"/>
    </location>
</feature>
<feature type="region of interest" description="Disordered" evidence="5">
    <location>
        <begin position="608"/>
        <end position="648"/>
    </location>
</feature>
<feature type="compositionally biased region" description="Low complexity" evidence="5">
    <location>
        <begin position="516"/>
        <end position="531"/>
    </location>
</feature>
<reference evidence="7" key="1">
    <citation type="submission" date="2024-02" db="EMBL/GenBank/DDBJ databases">
        <authorList>
            <consortium name="ELIXIR-Norway"/>
            <consortium name="Elixir Norway"/>
        </authorList>
    </citation>
    <scope>NUCLEOTIDE SEQUENCE</scope>
</reference>
<keyword evidence="8" id="KW-1185">Reference proteome</keyword>
<feature type="compositionally biased region" description="Low complexity" evidence="5">
    <location>
        <begin position="442"/>
        <end position="453"/>
    </location>
</feature>
<evidence type="ECO:0000313" key="8">
    <source>
        <dbReference type="Proteomes" id="UP001497512"/>
    </source>
</evidence>
<dbReference type="Proteomes" id="UP001497512">
    <property type="component" value="Chromosome 9"/>
</dbReference>
<dbReference type="Pfam" id="PF03110">
    <property type="entry name" value="SBP"/>
    <property type="match status" value="1"/>
</dbReference>
<dbReference type="PANTHER" id="PTHR31251">
    <property type="entry name" value="SQUAMOSA PROMOTER-BINDING-LIKE PROTEIN 4"/>
    <property type="match status" value="1"/>
</dbReference>